<dbReference type="Gene3D" id="1.20.5.170">
    <property type="match status" value="1"/>
</dbReference>
<keyword evidence="7" id="KW-1185">Reference proteome</keyword>
<feature type="region of interest" description="Disordered" evidence="4">
    <location>
        <begin position="285"/>
        <end position="307"/>
    </location>
</feature>
<dbReference type="PROSITE" id="PS00036">
    <property type="entry name" value="BZIP_BASIC"/>
    <property type="match status" value="1"/>
</dbReference>
<gene>
    <name evidence="6" type="ORF">GSLYS_00001721001</name>
</gene>
<feature type="compositionally biased region" description="Basic and acidic residues" evidence="4">
    <location>
        <begin position="204"/>
        <end position="218"/>
    </location>
</feature>
<name>A0AAV2H1N9_LYMST</name>
<dbReference type="EMBL" id="CAXITT010000019">
    <property type="protein sequence ID" value="CAL1527544.1"/>
    <property type="molecule type" value="Genomic_DNA"/>
</dbReference>
<evidence type="ECO:0000259" key="5">
    <source>
        <dbReference type="PROSITE" id="PS50217"/>
    </source>
</evidence>
<evidence type="ECO:0000256" key="2">
    <source>
        <dbReference type="ARBA" id="ARBA00023125"/>
    </source>
</evidence>
<evidence type="ECO:0000313" key="7">
    <source>
        <dbReference type="Proteomes" id="UP001497497"/>
    </source>
</evidence>
<evidence type="ECO:0000256" key="3">
    <source>
        <dbReference type="ARBA" id="ARBA00023163"/>
    </source>
</evidence>
<dbReference type="SMART" id="SM00338">
    <property type="entry name" value="BRLZ"/>
    <property type="match status" value="1"/>
</dbReference>
<reference evidence="6 7" key="1">
    <citation type="submission" date="2024-04" db="EMBL/GenBank/DDBJ databases">
        <authorList>
            <consortium name="Genoscope - CEA"/>
            <person name="William W."/>
        </authorList>
    </citation>
    <scope>NUCLEOTIDE SEQUENCE [LARGE SCALE GENOMIC DNA]</scope>
</reference>
<dbReference type="InterPro" id="IPR000837">
    <property type="entry name" value="AP-1"/>
</dbReference>
<sequence>MTMDYHHPYNVYPEYYCPPYHGSGYQYPPHRPQQQHPQQQHPQQHSSGPERNYNNNIISPPHPPMQQRRLPYYQQYPQQNPQQISNYASPYVPNFLVSTGTGLTPTLTPTTLATIEQSFMEIHSNQHNGGRDPITQSGFVPPVVDPGHSADVSQDSLDYSSDYSDDWEPSAKRGRLSSDYKNVDLIVTSTGTINAAPQRKYTRRNKDEKLPPEEEERRRVRRERNKIAAAKCRQRRVDHTNELVEETEKLEAEQSQLESEIQSLQQERDQLEFILQAHQPLCKVDPQRSRGSKVKTEPGVNHHSNCNGIIPHPHQDTSVPENLSISASSSSFAPGLSTVATTSSSGNFEMSGMSSRPNSLPLIKRERASMLSVTSATGVTINTPTSGVSITPSSLFCPGLDSMVDGSTGLTPLTGMSCSSQVQRNSSESSSEAVGSPTLISL</sequence>
<dbReference type="PANTHER" id="PTHR23351:SF24">
    <property type="entry name" value="ACTIVATING TRANSCRIPTION FACTOR 3-RELATED"/>
    <property type="match status" value="1"/>
</dbReference>
<feature type="region of interest" description="Disordered" evidence="4">
    <location>
        <begin position="194"/>
        <end position="221"/>
    </location>
</feature>
<dbReference type="PROSITE" id="PS50217">
    <property type="entry name" value="BZIP"/>
    <property type="match status" value="1"/>
</dbReference>
<feature type="region of interest" description="Disordered" evidence="4">
    <location>
        <begin position="415"/>
        <end position="442"/>
    </location>
</feature>
<comment type="caution">
    <text evidence="6">The sequence shown here is derived from an EMBL/GenBank/DDBJ whole genome shotgun (WGS) entry which is preliminary data.</text>
</comment>
<feature type="compositionally biased region" description="Low complexity" evidence="4">
    <location>
        <begin position="417"/>
        <end position="436"/>
    </location>
</feature>
<proteinExistence type="predicted"/>
<feature type="domain" description="BZIP" evidence="5">
    <location>
        <begin position="215"/>
        <end position="278"/>
    </location>
</feature>
<dbReference type="GO" id="GO:0000978">
    <property type="term" value="F:RNA polymerase II cis-regulatory region sequence-specific DNA binding"/>
    <property type="evidence" value="ECO:0007669"/>
    <property type="project" value="TreeGrafter"/>
</dbReference>
<dbReference type="GO" id="GO:0005634">
    <property type="term" value="C:nucleus"/>
    <property type="evidence" value="ECO:0007669"/>
    <property type="project" value="TreeGrafter"/>
</dbReference>
<dbReference type="FunFam" id="1.20.5.170:FF:000006">
    <property type="entry name" value="fos-related antigen 2 isoform X1"/>
    <property type="match status" value="1"/>
</dbReference>
<feature type="compositionally biased region" description="Polar residues" evidence="4">
    <location>
        <begin position="46"/>
        <end position="58"/>
    </location>
</feature>
<feature type="compositionally biased region" description="Polar residues" evidence="4">
    <location>
        <begin position="126"/>
        <end position="138"/>
    </location>
</feature>
<evidence type="ECO:0000256" key="1">
    <source>
        <dbReference type="ARBA" id="ARBA00023015"/>
    </source>
</evidence>
<accession>A0AAV2H1N9</accession>
<dbReference type="InterPro" id="IPR046347">
    <property type="entry name" value="bZIP_sf"/>
</dbReference>
<feature type="compositionally biased region" description="Low complexity" evidence="4">
    <location>
        <begin position="26"/>
        <end position="45"/>
    </location>
</feature>
<dbReference type="Pfam" id="PF00170">
    <property type="entry name" value="bZIP_1"/>
    <property type="match status" value="1"/>
</dbReference>
<dbReference type="AlphaFoldDB" id="A0AAV2H1N9"/>
<keyword evidence="2" id="KW-0238">DNA-binding</keyword>
<dbReference type="CDD" id="cd14721">
    <property type="entry name" value="bZIP_Fos"/>
    <property type="match status" value="1"/>
</dbReference>
<evidence type="ECO:0000313" key="6">
    <source>
        <dbReference type="EMBL" id="CAL1527544.1"/>
    </source>
</evidence>
<keyword evidence="3" id="KW-0804">Transcription</keyword>
<dbReference type="PANTHER" id="PTHR23351">
    <property type="entry name" value="FOS TRANSCRIPTION FACTOR-RELATED"/>
    <property type="match status" value="1"/>
</dbReference>
<dbReference type="SUPFAM" id="SSF57959">
    <property type="entry name" value="Leucine zipper domain"/>
    <property type="match status" value="1"/>
</dbReference>
<dbReference type="Proteomes" id="UP001497497">
    <property type="component" value="Unassembled WGS sequence"/>
</dbReference>
<protein>
    <recommendedName>
        <fullName evidence="5">BZIP domain-containing protein</fullName>
    </recommendedName>
</protein>
<organism evidence="6 7">
    <name type="scientific">Lymnaea stagnalis</name>
    <name type="common">Great pond snail</name>
    <name type="synonym">Helix stagnalis</name>
    <dbReference type="NCBI Taxonomy" id="6523"/>
    <lineage>
        <taxon>Eukaryota</taxon>
        <taxon>Metazoa</taxon>
        <taxon>Spiralia</taxon>
        <taxon>Lophotrochozoa</taxon>
        <taxon>Mollusca</taxon>
        <taxon>Gastropoda</taxon>
        <taxon>Heterobranchia</taxon>
        <taxon>Euthyneura</taxon>
        <taxon>Panpulmonata</taxon>
        <taxon>Hygrophila</taxon>
        <taxon>Lymnaeoidea</taxon>
        <taxon>Lymnaeidae</taxon>
        <taxon>Lymnaea</taxon>
    </lineage>
</organism>
<feature type="region of interest" description="Disordered" evidence="4">
    <location>
        <begin position="23"/>
        <end position="68"/>
    </location>
</feature>
<dbReference type="PRINTS" id="PR00042">
    <property type="entry name" value="LEUZIPPRFOS"/>
</dbReference>
<feature type="region of interest" description="Disordered" evidence="4">
    <location>
        <begin position="126"/>
        <end position="174"/>
    </location>
</feature>
<feature type="compositionally biased region" description="Low complexity" evidence="4">
    <location>
        <begin position="153"/>
        <end position="162"/>
    </location>
</feature>
<dbReference type="GO" id="GO:0000981">
    <property type="term" value="F:DNA-binding transcription factor activity, RNA polymerase II-specific"/>
    <property type="evidence" value="ECO:0007669"/>
    <property type="project" value="TreeGrafter"/>
</dbReference>
<keyword evidence="1" id="KW-0805">Transcription regulation</keyword>
<dbReference type="InterPro" id="IPR004827">
    <property type="entry name" value="bZIP"/>
</dbReference>
<evidence type="ECO:0000256" key="4">
    <source>
        <dbReference type="SAM" id="MobiDB-lite"/>
    </source>
</evidence>